<dbReference type="GO" id="GO:0015074">
    <property type="term" value="P:DNA integration"/>
    <property type="evidence" value="ECO:0007669"/>
    <property type="project" value="UniProtKB-KW"/>
</dbReference>
<dbReference type="InterPro" id="IPR006118">
    <property type="entry name" value="Recombinase_CS"/>
</dbReference>
<dbReference type="PANTHER" id="PTHR30461">
    <property type="entry name" value="DNA-INVERTASE FROM LAMBDOID PROPHAGE"/>
    <property type="match status" value="1"/>
</dbReference>
<feature type="domain" description="Resolvase/invertase-type recombinase catalytic" evidence="7">
    <location>
        <begin position="26"/>
        <end position="159"/>
    </location>
</feature>
<evidence type="ECO:0000313" key="9">
    <source>
        <dbReference type="Proteomes" id="UP000442707"/>
    </source>
</evidence>
<dbReference type="GO" id="GO:0003677">
    <property type="term" value="F:DNA binding"/>
    <property type="evidence" value="ECO:0007669"/>
    <property type="project" value="UniProtKB-KW"/>
</dbReference>
<feature type="active site" description="O-(5'-phospho-DNA)-serine intermediate" evidence="5 6">
    <location>
        <position position="34"/>
    </location>
</feature>
<sequence length="225" mass="24091">MLPFRLAQPAPPGCLRSAGCGSHPEIKIGYARVSTGGQKLERQIDALTAAGCRKIFADKKSGKTDLRPELKACHAFLDAGDTLVVPSLDRYGRSLQDLINMVAALRERGIGFTSLHENLDTTTPGGRLVFHVFAALAEFIRELIVIGTREGLAAARARGRVGGRPSVATEEVIKAARDLLPDPGRSITSIAKLLGVSPGTLYNHIPDLRELRAGTLPRQLEGPAK</sequence>
<dbReference type="RefSeq" id="WP_150951391.1">
    <property type="nucleotide sequence ID" value="NZ_VZRB01000019.1"/>
</dbReference>
<dbReference type="EMBL" id="VZRB01000019">
    <property type="protein sequence ID" value="KAB1143440.1"/>
    <property type="molecule type" value="Genomic_DNA"/>
</dbReference>
<comment type="similarity">
    <text evidence="1">Belongs to the site-specific recombinase resolvase family.</text>
</comment>
<evidence type="ECO:0000256" key="1">
    <source>
        <dbReference type="ARBA" id="ARBA00009913"/>
    </source>
</evidence>
<evidence type="ECO:0000256" key="4">
    <source>
        <dbReference type="ARBA" id="ARBA00023172"/>
    </source>
</evidence>
<dbReference type="Proteomes" id="UP000442707">
    <property type="component" value="Unassembled WGS sequence"/>
</dbReference>
<keyword evidence="2" id="KW-0229">DNA integration</keyword>
<dbReference type="SMART" id="SM00857">
    <property type="entry name" value="Resolvase"/>
    <property type="match status" value="1"/>
</dbReference>
<dbReference type="InterPro" id="IPR050639">
    <property type="entry name" value="SSR_resolvase"/>
</dbReference>
<evidence type="ECO:0000313" key="8">
    <source>
        <dbReference type="EMBL" id="KAB1143440.1"/>
    </source>
</evidence>
<dbReference type="PROSITE" id="PS00397">
    <property type="entry name" value="RECOMBINASES_1"/>
    <property type="match status" value="1"/>
</dbReference>
<dbReference type="GO" id="GO:0000150">
    <property type="term" value="F:DNA strand exchange activity"/>
    <property type="evidence" value="ECO:0007669"/>
    <property type="project" value="InterPro"/>
</dbReference>
<dbReference type="Pfam" id="PF00239">
    <property type="entry name" value="Resolvase"/>
    <property type="match status" value="1"/>
</dbReference>
<dbReference type="InterPro" id="IPR009057">
    <property type="entry name" value="Homeodomain-like_sf"/>
</dbReference>
<evidence type="ECO:0000256" key="3">
    <source>
        <dbReference type="ARBA" id="ARBA00023125"/>
    </source>
</evidence>
<keyword evidence="3" id="KW-0238">DNA-binding</keyword>
<dbReference type="SUPFAM" id="SSF53041">
    <property type="entry name" value="Resolvase-like"/>
    <property type="match status" value="1"/>
</dbReference>
<dbReference type="SUPFAM" id="SSF46689">
    <property type="entry name" value="Homeodomain-like"/>
    <property type="match status" value="1"/>
</dbReference>
<dbReference type="CDD" id="cd00569">
    <property type="entry name" value="HTH_Hin_like"/>
    <property type="match status" value="1"/>
</dbReference>
<dbReference type="CDD" id="cd03768">
    <property type="entry name" value="SR_ResInv"/>
    <property type="match status" value="1"/>
</dbReference>
<reference evidence="8 9" key="1">
    <citation type="submission" date="2019-09" db="EMBL/GenBank/DDBJ databases">
        <title>Screening of Novel Bioactive Compounds from Soil-Associated.</title>
        <authorList>
            <person name="Zhao S."/>
        </authorList>
    </citation>
    <scope>NUCLEOTIDE SEQUENCE [LARGE SCALE GENOMIC DNA]</scope>
    <source>
        <strain evidence="8 9">HIT-DPA4</strain>
    </source>
</reference>
<dbReference type="FunFam" id="3.40.50.1390:FF:000001">
    <property type="entry name" value="DNA recombinase"/>
    <property type="match status" value="1"/>
</dbReference>
<gene>
    <name evidence="8" type="ORF">F7R91_24975</name>
</gene>
<dbReference type="PANTHER" id="PTHR30461:SF2">
    <property type="entry name" value="SERINE RECOMBINASE PINE-RELATED"/>
    <property type="match status" value="1"/>
</dbReference>
<keyword evidence="9" id="KW-1185">Reference proteome</keyword>
<keyword evidence="4" id="KW-0233">DNA recombination</keyword>
<accession>A0A6H9UX03</accession>
<dbReference type="PROSITE" id="PS51736">
    <property type="entry name" value="RECOMBINASES_3"/>
    <property type="match status" value="1"/>
</dbReference>
<dbReference type="Gene3D" id="1.10.10.60">
    <property type="entry name" value="Homeodomain-like"/>
    <property type="match status" value="1"/>
</dbReference>
<dbReference type="InterPro" id="IPR006119">
    <property type="entry name" value="Resolv_N"/>
</dbReference>
<comment type="caution">
    <text evidence="8">The sequence shown here is derived from an EMBL/GenBank/DDBJ whole genome shotgun (WGS) entry which is preliminary data.</text>
</comment>
<evidence type="ECO:0000256" key="5">
    <source>
        <dbReference type="PIRSR" id="PIRSR606118-50"/>
    </source>
</evidence>
<proteinExistence type="inferred from homology"/>
<organism evidence="8 9">
    <name type="scientific">Streptomyces luteolifulvus</name>
    <dbReference type="NCBI Taxonomy" id="2615112"/>
    <lineage>
        <taxon>Bacteria</taxon>
        <taxon>Bacillati</taxon>
        <taxon>Actinomycetota</taxon>
        <taxon>Actinomycetes</taxon>
        <taxon>Kitasatosporales</taxon>
        <taxon>Streptomycetaceae</taxon>
        <taxon>Streptomyces</taxon>
    </lineage>
</organism>
<name>A0A6H9UX03_9ACTN</name>
<evidence type="ECO:0000259" key="7">
    <source>
        <dbReference type="PROSITE" id="PS51736"/>
    </source>
</evidence>
<evidence type="ECO:0000256" key="2">
    <source>
        <dbReference type="ARBA" id="ARBA00022908"/>
    </source>
</evidence>
<dbReference type="Gene3D" id="3.40.50.1390">
    <property type="entry name" value="Resolvase, N-terminal catalytic domain"/>
    <property type="match status" value="1"/>
</dbReference>
<dbReference type="InterPro" id="IPR036162">
    <property type="entry name" value="Resolvase-like_N_sf"/>
</dbReference>
<evidence type="ECO:0000256" key="6">
    <source>
        <dbReference type="PROSITE-ProRule" id="PRU10137"/>
    </source>
</evidence>
<dbReference type="AlphaFoldDB" id="A0A6H9UX03"/>
<protein>
    <submittedName>
        <fullName evidence="8">Recombinase family protein</fullName>
    </submittedName>
</protein>